<dbReference type="RefSeq" id="WP_189575651.1">
    <property type="nucleotide sequence ID" value="NZ_BMXU01000002.1"/>
</dbReference>
<dbReference type="InterPro" id="IPR047110">
    <property type="entry name" value="GABD/Sad-like"/>
</dbReference>
<dbReference type="Gene3D" id="3.40.605.10">
    <property type="entry name" value="Aldehyde Dehydrogenase, Chain A, domain 1"/>
    <property type="match status" value="1"/>
</dbReference>
<evidence type="ECO:0000313" key="6">
    <source>
        <dbReference type="Proteomes" id="UP001595607"/>
    </source>
</evidence>
<evidence type="ECO:0000313" key="5">
    <source>
        <dbReference type="EMBL" id="MFC3303259.1"/>
    </source>
</evidence>
<dbReference type="SUPFAM" id="SSF53720">
    <property type="entry name" value="ALDH-like"/>
    <property type="match status" value="1"/>
</dbReference>
<evidence type="ECO:0000256" key="1">
    <source>
        <dbReference type="ARBA" id="ARBA00009986"/>
    </source>
</evidence>
<keyword evidence="2" id="KW-0521">NADP</keyword>
<dbReference type="InterPro" id="IPR016161">
    <property type="entry name" value="Ald_DH/histidinol_DH"/>
</dbReference>
<keyword evidence="3" id="KW-0560">Oxidoreductase</keyword>
<dbReference type="Proteomes" id="UP001595607">
    <property type="component" value="Unassembled WGS sequence"/>
</dbReference>
<gene>
    <name evidence="5" type="ORF">ACFONP_11000</name>
</gene>
<keyword evidence="6" id="KW-1185">Reference proteome</keyword>
<dbReference type="PANTHER" id="PTHR43217:SF1">
    <property type="entry name" value="SUCCINATE SEMIALDEHYDE DEHYDROGENASE [NAD(P)+] SAD"/>
    <property type="match status" value="1"/>
</dbReference>
<organism evidence="5 6">
    <name type="scientific">Parvularcula lutaonensis</name>
    <dbReference type="NCBI Taxonomy" id="491923"/>
    <lineage>
        <taxon>Bacteria</taxon>
        <taxon>Pseudomonadati</taxon>
        <taxon>Pseudomonadota</taxon>
        <taxon>Alphaproteobacteria</taxon>
        <taxon>Parvularculales</taxon>
        <taxon>Parvularculaceae</taxon>
        <taxon>Parvularcula</taxon>
    </lineage>
</organism>
<accession>A0ABV7MF60</accession>
<evidence type="ECO:0000256" key="2">
    <source>
        <dbReference type="ARBA" id="ARBA00022857"/>
    </source>
</evidence>
<sequence length="460" mass="49167">MSIQSRNPATGEVLETFSALSDHAIEDKIARAAEGAEALRLLPVKDRARLLEKLAGLLEEGCEDLATIATMEMGKTLAAAKAEVKKCAWVCRYYAEHGPEFLRDDPVQIDEGSAYVAHLPLGPILAVMPWNFPYWQVFRFAAPALVAGNPGLLKHASNVPQCALAIEDLIRTAGFPKGSFQTLLIGSDKVEKVLRDKRVRGATLTGSGPAGSAVAALAGEEIKPSLLELGGSDAFIVMPSADLDAAAQAAVTGRTQNNGQSCIAAKRFIIHTEVYDGFRDKFAERLKSLKIGDPMAEDTDIGPLVSADARDDILEQVKQSIDAGAKLSFGAEKVEVDGFPNGAWFSPGMMEDIPENAPAYRDEIFAPVALMFRVPNLDEAIELANNSDFGLGSAIFTKEKSEVTHAVRRLEAGATAVNRIVASDPRLPFGGVKTSGYGRELAKDGMMALVNKKTVTISGL</sequence>
<dbReference type="Pfam" id="PF00171">
    <property type="entry name" value="Aldedh"/>
    <property type="match status" value="1"/>
</dbReference>
<dbReference type="InterPro" id="IPR016163">
    <property type="entry name" value="Ald_DH_C"/>
</dbReference>
<comment type="caution">
    <text evidence="5">The sequence shown here is derived from an EMBL/GenBank/DDBJ whole genome shotgun (WGS) entry which is preliminary data.</text>
</comment>
<dbReference type="Gene3D" id="3.40.309.10">
    <property type="entry name" value="Aldehyde Dehydrogenase, Chain A, domain 2"/>
    <property type="match status" value="1"/>
</dbReference>
<dbReference type="InterPro" id="IPR044148">
    <property type="entry name" value="ALDH_GabD1-like"/>
</dbReference>
<evidence type="ECO:0000259" key="4">
    <source>
        <dbReference type="Pfam" id="PF00171"/>
    </source>
</evidence>
<dbReference type="InterPro" id="IPR016162">
    <property type="entry name" value="Ald_DH_N"/>
</dbReference>
<protein>
    <submittedName>
        <fullName evidence="5">NAD-dependent succinate-semialdehyde dehydrogenase</fullName>
    </submittedName>
</protein>
<dbReference type="EMBL" id="JBHRVA010000003">
    <property type="protein sequence ID" value="MFC3303259.1"/>
    <property type="molecule type" value="Genomic_DNA"/>
</dbReference>
<comment type="similarity">
    <text evidence="1">Belongs to the aldehyde dehydrogenase family.</text>
</comment>
<evidence type="ECO:0000256" key="3">
    <source>
        <dbReference type="ARBA" id="ARBA00023002"/>
    </source>
</evidence>
<reference evidence="6" key="1">
    <citation type="journal article" date="2019" name="Int. J. Syst. Evol. Microbiol.">
        <title>The Global Catalogue of Microorganisms (GCM) 10K type strain sequencing project: providing services to taxonomists for standard genome sequencing and annotation.</title>
        <authorList>
            <consortium name="The Broad Institute Genomics Platform"/>
            <consortium name="The Broad Institute Genome Sequencing Center for Infectious Disease"/>
            <person name="Wu L."/>
            <person name="Ma J."/>
        </authorList>
    </citation>
    <scope>NUCLEOTIDE SEQUENCE [LARGE SCALE GENOMIC DNA]</scope>
    <source>
        <strain evidence="6">KCTC 22245</strain>
    </source>
</reference>
<dbReference type="CDD" id="cd07100">
    <property type="entry name" value="ALDH_SSADH1_GabD1"/>
    <property type="match status" value="1"/>
</dbReference>
<proteinExistence type="inferred from homology"/>
<name>A0ABV7MF60_9PROT</name>
<dbReference type="InterPro" id="IPR015590">
    <property type="entry name" value="Aldehyde_DH_dom"/>
</dbReference>
<dbReference type="PANTHER" id="PTHR43217">
    <property type="entry name" value="SUCCINATE SEMIALDEHYDE DEHYDROGENASE [NAD(P)+] SAD"/>
    <property type="match status" value="1"/>
</dbReference>
<feature type="domain" description="Aldehyde dehydrogenase" evidence="4">
    <location>
        <begin position="3"/>
        <end position="455"/>
    </location>
</feature>